<feature type="domain" description="GCVT N-terminal" evidence="2">
    <location>
        <begin position="4"/>
        <end position="134"/>
    </location>
</feature>
<dbReference type="Pfam" id="PF08669">
    <property type="entry name" value="GCV_T_C"/>
    <property type="match status" value="1"/>
</dbReference>
<dbReference type="InterPro" id="IPR006222">
    <property type="entry name" value="GCVT_N"/>
</dbReference>
<dbReference type="GO" id="GO:0016226">
    <property type="term" value="P:iron-sulfur cluster assembly"/>
    <property type="evidence" value="ECO:0007669"/>
    <property type="project" value="TreeGrafter"/>
</dbReference>
<evidence type="ECO:0000259" key="3">
    <source>
        <dbReference type="Pfam" id="PF08669"/>
    </source>
</evidence>
<accession>A0A0K1QAL6</accession>
<evidence type="ECO:0000259" key="2">
    <source>
        <dbReference type="Pfam" id="PF01571"/>
    </source>
</evidence>
<sequence>MHTDNGIQEQARAAHGSVLVVPMADRAAILLTGKDRSSWLNGLVTCDLAKLGSEDGAYGLLVEKKGRIQTDLFVVPGTVSSGEQALAIAVPSAQRDALLATLDHYLIMEDAELGTVELAFYAAHGPRAVELVKSEALAAMRTFGGKVDLLGTGGAVVAVPVENQEAFAAALESEARRLGGLVGDQAGWDAVRIERGLPRLGVEFDGTYYPQEASLEKLAVSFSKGCYLGQEVVYMLENRGHVKRKLVPVEIEGDAAPAAGAAVTTPAGDAIGDVKSAVIGPTTGKPAAIAVVKWAHAKPGTELRIDGRTAHVRG</sequence>
<dbReference type="RefSeq" id="WP_169928284.1">
    <property type="nucleotide sequence ID" value="NZ_CP012333.1"/>
</dbReference>
<proteinExistence type="predicted"/>
<dbReference type="InterPro" id="IPR013977">
    <property type="entry name" value="GcvT_C"/>
</dbReference>
<protein>
    <submittedName>
        <fullName evidence="4">Folate-dependent protein for Fe/S cluster synthesis/repair in oxidative stress</fullName>
    </submittedName>
</protein>
<evidence type="ECO:0000313" key="5">
    <source>
        <dbReference type="Proteomes" id="UP000064967"/>
    </source>
</evidence>
<reference evidence="4 5" key="1">
    <citation type="submission" date="2015-08" db="EMBL/GenBank/DDBJ databases">
        <authorList>
            <person name="Babu N.S."/>
            <person name="Beckwith C.J."/>
            <person name="Beseler K.G."/>
            <person name="Brison A."/>
            <person name="Carone J.V."/>
            <person name="Caskin T.P."/>
            <person name="Diamond M."/>
            <person name="Durham M.E."/>
            <person name="Foxe J.M."/>
            <person name="Go M."/>
            <person name="Henderson B.A."/>
            <person name="Jones I.B."/>
            <person name="McGettigan J.A."/>
            <person name="Micheletti S.J."/>
            <person name="Nasrallah M.E."/>
            <person name="Ortiz D."/>
            <person name="Piller C.R."/>
            <person name="Privatt S.R."/>
            <person name="Schneider S.L."/>
            <person name="Sharp S."/>
            <person name="Smith T.C."/>
            <person name="Stanton J.D."/>
            <person name="Ullery H.E."/>
            <person name="Wilson R.J."/>
            <person name="Serrano M.G."/>
            <person name="Buck G."/>
            <person name="Lee V."/>
            <person name="Wang Y."/>
            <person name="Carvalho R."/>
            <person name="Voegtly L."/>
            <person name="Shi R."/>
            <person name="Duckworth R."/>
            <person name="Johnson A."/>
            <person name="Loviza R."/>
            <person name="Walstead R."/>
            <person name="Shah Z."/>
            <person name="Kiflezghi M."/>
            <person name="Wade K."/>
            <person name="Ball S.L."/>
            <person name="Bradley K.W."/>
            <person name="Asai D.J."/>
            <person name="Bowman C.A."/>
            <person name="Russell D.A."/>
            <person name="Pope W.H."/>
            <person name="Jacobs-Sera D."/>
            <person name="Hendrix R.W."/>
            <person name="Hatfull G.F."/>
        </authorList>
    </citation>
    <scope>NUCLEOTIDE SEQUENCE [LARGE SCALE GENOMIC DNA]</scope>
    <source>
        <strain evidence="4 5">DSM 27648</strain>
    </source>
</reference>
<dbReference type="InterPro" id="IPR027266">
    <property type="entry name" value="TrmE/GcvT-like"/>
</dbReference>
<dbReference type="SUPFAM" id="SSF103025">
    <property type="entry name" value="Folate-binding domain"/>
    <property type="match status" value="1"/>
</dbReference>
<keyword evidence="1" id="KW-0809">Transit peptide</keyword>
<evidence type="ECO:0000256" key="1">
    <source>
        <dbReference type="ARBA" id="ARBA00022946"/>
    </source>
</evidence>
<feature type="domain" description="Aminomethyltransferase C-terminal" evidence="3">
    <location>
        <begin position="244"/>
        <end position="308"/>
    </location>
</feature>
<dbReference type="KEGG" id="llu:AKJ09_09128"/>
<dbReference type="PANTHER" id="PTHR22602">
    <property type="entry name" value="TRANSFERASE CAF17, MITOCHONDRIAL-RELATED"/>
    <property type="match status" value="1"/>
</dbReference>
<dbReference type="NCBIfam" id="TIGR03317">
    <property type="entry name" value="ygfZ_signature"/>
    <property type="match status" value="1"/>
</dbReference>
<dbReference type="InterPro" id="IPR017703">
    <property type="entry name" value="YgfZ/GCV_T_CS"/>
</dbReference>
<dbReference type="PANTHER" id="PTHR22602:SF0">
    <property type="entry name" value="TRANSFERASE CAF17, MITOCHONDRIAL-RELATED"/>
    <property type="match status" value="1"/>
</dbReference>
<dbReference type="AlphaFoldDB" id="A0A0K1QAL6"/>
<dbReference type="EMBL" id="CP012333">
    <property type="protein sequence ID" value="AKV02465.1"/>
    <property type="molecule type" value="Genomic_DNA"/>
</dbReference>
<dbReference type="PIRSF" id="PIRSF006487">
    <property type="entry name" value="GcvT"/>
    <property type="match status" value="1"/>
</dbReference>
<organism evidence="4 5">
    <name type="scientific">Labilithrix luteola</name>
    <dbReference type="NCBI Taxonomy" id="1391654"/>
    <lineage>
        <taxon>Bacteria</taxon>
        <taxon>Pseudomonadati</taxon>
        <taxon>Myxococcota</taxon>
        <taxon>Polyangia</taxon>
        <taxon>Polyangiales</taxon>
        <taxon>Labilitrichaceae</taxon>
        <taxon>Labilithrix</taxon>
    </lineage>
</organism>
<dbReference type="PATRIC" id="fig|1391654.3.peg.9251"/>
<keyword evidence="5" id="KW-1185">Reference proteome</keyword>
<dbReference type="InterPro" id="IPR029043">
    <property type="entry name" value="GcvT/YgfZ_C"/>
</dbReference>
<dbReference type="STRING" id="1391654.AKJ09_09128"/>
<dbReference type="Gene3D" id="3.30.1360.120">
    <property type="entry name" value="Probable tRNA modification gtpase trme, domain 1"/>
    <property type="match status" value="1"/>
</dbReference>
<dbReference type="InterPro" id="IPR045179">
    <property type="entry name" value="YgfZ/GcvT"/>
</dbReference>
<evidence type="ECO:0000313" key="4">
    <source>
        <dbReference type="EMBL" id="AKV02465.1"/>
    </source>
</evidence>
<gene>
    <name evidence="4" type="ORF">AKJ09_09128</name>
</gene>
<dbReference type="Proteomes" id="UP000064967">
    <property type="component" value="Chromosome"/>
</dbReference>
<dbReference type="SUPFAM" id="SSF101790">
    <property type="entry name" value="Aminomethyltransferase beta-barrel domain"/>
    <property type="match status" value="1"/>
</dbReference>
<name>A0A0K1QAL6_9BACT</name>
<dbReference type="Pfam" id="PF01571">
    <property type="entry name" value="GCV_T"/>
    <property type="match status" value="1"/>
</dbReference>